<feature type="transmembrane region" description="Helical" evidence="11">
    <location>
        <begin position="21"/>
        <end position="45"/>
    </location>
</feature>
<dbReference type="Pfam" id="PF07963">
    <property type="entry name" value="N_methyl"/>
    <property type="match status" value="1"/>
</dbReference>
<name>A0ABN4MEZ1_9BURK</name>
<evidence type="ECO:0000256" key="5">
    <source>
        <dbReference type="ARBA" id="ARBA00022519"/>
    </source>
</evidence>
<reference evidence="13 14" key="1">
    <citation type="submission" date="2015-11" db="EMBL/GenBank/DDBJ databases">
        <title>Exploring the genomic traits of fungus-feeding bacterial genus Collimonas.</title>
        <authorList>
            <person name="Song C."/>
            <person name="Schmidt R."/>
            <person name="de Jager V."/>
            <person name="Krzyzanowska D."/>
            <person name="Jongedijk E."/>
            <person name="Cankar K."/>
            <person name="Beekwilder J."/>
            <person name="van Veen A."/>
            <person name="de Boer W."/>
            <person name="van Veen J.A."/>
            <person name="Garbeva P."/>
        </authorList>
    </citation>
    <scope>NUCLEOTIDE SEQUENCE [LARGE SCALE GENOMIC DNA]</scope>
    <source>
        <strain evidence="13 14">Ter291</strain>
    </source>
</reference>
<evidence type="ECO:0000256" key="7">
    <source>
        <dbReference type="ARBA" id="ARBA00022989"/>
    </source>
</evidence>
<evidence type="ECO:0000313" key="13">
    <source>
        <dbReference type="EMBL" id="AMP16576.1"/>
    </source>
</evidence>
<organism evidence="13 14">
    <name type="scientific">Collimonas pratensis</name>
    <dbReference type="NCBI Taxonomy" id="279113"/>
    <lineage>
        <taxon>Bacteria</taxon>
        <taxon>Pseudomonadati</taxon>
        <taxon>Pseudomonadota</taxon>
        <taxon>Betaproteobacteria</taxon>
        <taxon>Burkholderiales</taxon>
        <taxon>Oxalobacteraceae</taxon>
        <taxon>Collimonas</taxon>
    </lineage>
</organism>
<dbReference type="NCBIfam" id="TIGR02532">
    <property type="entry name" value="IV_pilin_GFxxxE"/>
    <property type="match status" value="1"/>
</dbReference>
<dbReference type="Pfam" id="PF12019">
    <property type="entry name" value="GspH"/>
    <property type="match status" value="1"/>
</dbReference>
<comment type="subcellular location">
    <subcellularLocation>
        <location evidence="1">Cell inner membrane</location>
        <topology evidence="1">Single-pass membrane protein</topology>
    </subcellularLocation>
</comment>
<comment type="similarity">
    <text evidence="9">Belongs to the GSP H family.</text>
</comment>
<keyword evidence="4" id="KW-0488">Methylation</keyword>
<evidence type="ECO:0000256" key="3">
    <source>
        <dbReference type="ARBA" id="ARBA00022475"/>
    </source>
</evidence>
<keyword evidence="14" id="KW-1185">Reference proteome</keyword>
<dbReference type="InterPro" id="IPR045584">
    <property type="entry name" value="Pilin-like"/>
</dbReference>
<keyword evidence="6 11" id="KW-0812">Transmembrane</keyword>
<evidence type="ECO:0000256" key="8">
    <source>
        <dbReference type="ARBA" id="ARBA00023136"/>
    </source>
</evidence>
<proteinExistence type="inferred from homology"/>
<dbReference type="SUPFAM" id="SSF54523">
    <property type="entry name" value="Pili subunits"/>
    <property type="match status" value="1"/>
</dbReference>
<evidence type="ECO:0000256" key="1">
    <source>
        <dbReference type="ARBA" id="ARBA00004377"/>
    </source>
</evidence>
<gene>
    <name evidence="13" type="ORF">CPter291_4350</name>
</gene>
<dbReference type="PROSITE" id="PS00409">
    <property type="entry name" value="PROKAR_NTER_METHYL"/>
    <property type="match status" value="1"/>
</dbReference>
<dbReference type="Proteomes" id="UP000074914">
    <property type="component" value="Chromosome"/>
</dbReference>
<evidence type="ECO:0000259" key="12">
    <source>
        <dbReference type="Pfam" id="PF12019"/>
    </source>
</evidence>
<evidence type="ECO:0000256" key="4">
    <source>
        <dbReference type="ARBA" id="ARBA00022481"/>
    </source>
</evidence>
<evidence type="ECO:0000256" key="9">
    <source>
        <dbReference type="ARBA" id="ARBA00025772"/>
    </source>
</evidence>
<accession>A0ABN4MEZ1</accession>
<protein>
    <recommendedName>
        <fullName evidence="2">Type II secretion system protein H</fullName>
    </recommendedName>
    <alternativeName>
        <fullName evidence="10">General secretion pathway protein H</fullName>
    </alternativeName>
</protein>
<evidence type="ECO:0000256" key="6">
    <source>
        <dbReference type="ARBA" id="ARBA00022692"/>
    </source>
</evidence>
<dbReference type="EMBL" id="CP013236">
    <property type="protein sequence ID" value="AMP16576.1"/>
    <property type="molecule type" value="Genomic_DNA"/>
</dbReference>
<evidence type="ECO:0000313" key="14">
    <source>
        <dbReference type="Proteomes" id="UP000074914"/>
    </source>
</evidence>
<evidence type="ECO:0000256" key="11">
    <source>
        <dbReference type="SAM" id="Phobius"/>
    </source>
</evidence>
<keyword evidence="5" id="KW-0997">Cell inner membrane</keyword>
<feature type="domain" description="General secretion pathway GspH" evidence="12">
    <location>
        <begin position="58"/>
        <end position="176"/>
    </location>
</feature>
<dbReference type="Gene3D" id="3.55.40.10">
    <property type="entry name" value="minor pseudopilin epsh domain"/>
    <property type="match status" value="1"/>
</dbReference>
<keyword evidence="7 11" id="KW-1133">Transmembrane helix</keyword>
<evidence type="ECO:0000256" key="10">
    <source>
        <dbReference type="ARBA" id="ARBA00030775"/>
    </source>
</evidence>
<evidence type="ECO:0000256" key="2">
    <source>
        <dbReference type="ARBA" id="ARBA00021549"/>
    </source>
</evidence>
<sequence length="191" mass="19566">MVGGLSFRRHDRRASSAFNRGFTLIELIVTLTVAGILAAVAIPWMSDFIIRTRVSGNVNEFIAATMLARSEAIQRNGAVTICRSTGAETGSNACDTSASDWSSGWLVFVGTTATGPTAATILARQGAFPTGTAITPAAVATSITYNANGAPLSAPPTSFAFTFGSFSRTVCFGPSGRTSALAVGSTSGCPT</sequence>
<dbReference type="InterPro" id="IPR012902">
    <property type="entry name" value="N_methyl_site"/>
</dbReference>
<dbReference type="InterPro" id="IPR022346">
    <property type="entry name" value="T2SS_GspH"/>
</dbReference>
<keyword evidence="3" id="KW-1003">Cell membrane</keyword>
<keyword evidence="8 11" id="KW-0472">Membrane</keyword>